<accession>A0AAN9L818</accession>
<gene>
    <name evidence="1" type="ORF">VNO77_25045</name>
</gene>
<comment type="caution">
    <text evidence="1">The sequence shown here is derived from an EMBL/GenBank/DDBJ whole genome shotgun (WGS) entry which is preliminary data.</text>
</comment>
<sequence length="158" mass="17745">MLSVLMSQITDPLCPLRSKIFALSTAEKSELFAIHLEYEWNTVLQFIGQGIGYIPTVSCLQLHFAESLLEEYPIPITCYSPNQFPWDLGLPVDVDEGQCYDVYGLDEELLEMVPKPDLSVPFLYPVTTKLPVFLENDREMEVAHSVAATTTGGGERKE</sequence>
<dbReference type="AlphaFoldDB" id="A0AAN9L818"/>
<dbReference type="InterPro" id="IPR038765">
    <property type="entry name" value="Papain-like_cys_pep_sf"/>
</dbReference>
<dbReference type="Gene3D" id="3.30.1490.420">
    <property type="entry name" value="Ubiquitin carboxyl-terminal hydrolase, domain 2"/>
    <property type="match status" value="1"/>
</dbReference>
<dbReference type="EMBL" id="JAYMYQ010000005">
    <property type="protein sequence ID" value="KAK7330841.1"/>
    <property type="molecule type" value="Genomic_DNA"/>
</dbReference>
<evidence type="ECO:0000313" key="1">
    <source>
        <dbReference type="EMBL" id="KAK7330841.1"/>
    </source>
</evidence>
<organism evidence="1 2">
    <name type="scientific">Canavalia gladiata</name>
    <name type="common">Sword bean</name>
    <name type="synonym">Dolichos gladiatus</name>
    <dbReference type="NCBI Taxonomy" id="3824"/>
    <lineage>
        <taxon>Eukaryota</taxon>
        <taxon>Viridiplantae</taxon>
        <taxon>Streptophyta</taxon>
        <taxon>Embryophyta</taxon>
        <taxon>Tracheophyta</taxon>
        <taxon>Spermatophyta</taxon>
        <taxon>Magnoliopsida</taxon>
        <taxon>eudicotyledons</taxon>
        <taxon>Gunneridae</taxon>
        <taxon>Pentapetalae</taxon>
        <taxon>rosids</taxon>
        <taxon>fabids</taxon>
        <taxon>Fabales</taxon>
        <taxon>Fabaceae</taxon>
        <taxon>Papilionoideae</taxon>
        <taxon>50 kb inversion clade</taxon>
        <taxon>NPAAA clade</taxon>
        <taxon>indigoferoid/millettioid clade</taxon>
        <taxon>Phaseoleae</taxon>
        <taxon>Canavalia</taxon>
    </lineage>
</organism>
<evidence type="ECO:0000313" key="2">
    <source>
        <dbReference type="Proteomes" id="UP001367508"/>
    </source>
</evidence>
<reference evidence="1 2" key="1">
    <citation type="submission" date="2024-01" db="EMBL/GenBank/DDBJ databases">
        <title>The genomes of 5 underutilized Papilionoideae crops provide insights into root nodulation and disease resistanc.</title>
        <authorList>
            <person name="Jiang F."/>
        </authorList>
    </citation>
    <scope>NUCLEOTIDE SEQUENCE [LARGE SCALE GENOMIC DNA]</scope>
    <source>
        <strain evidence="1">LVBAO_FW01</strain>
        <tissue evidence="1">Leaves</tissue>
    </source>
</reference>
<protein>
    <submittedName>
        <fullName evidence="1">Uncharacterized protein</fullName>
    </submittedName>
</protein>
<dbReference type="SUPFAM" id="SSF54001">
    <property type="entry name" value="Cysteine proteinases"/>
    <property type="match status" value="1"/>
</dbReference>
<dbReference type="Proteomes" id="UP001367508">
    <property type="component" value="Unassembled WGS sequence"/>
</dbReference>
<keyword evidence="2" id="KW-1185">Reference proteome</keyword>
<proteinExistence type="predicted"/>
<name>A0AAN9L818_CANGL</name>